<sequence>MRIDREEEEHGIHGVENDDRSIPDRMYSLKMVTRWIMELFLPKWILVRPTYVASSDTIVTFVRFLLTSIISFGGTQVSTHSLEKSVFSVLVCHGFDSQQQLI</sequence>
<name>A0ABR1D6X6_NECAM</name>
<dbReference type="Proteomes" id="UP001303046">
    <property type="component" value="Unassembled WGS sequence"/>
</dbReference>
<comment type="caution">
    <text evidence="1">The sequence shown here is derived from an EMBL/GenBank/DDBJ whole genome shotgun (WGS) entry which is preliminary data.</text>
</comment>
<proteinExistence type="predicted"/>
<dbReference type="EMBL" id="JAVFWL010000003">
    <property type="protein sequence ID" value="KAK6746267.1"/>
    <property type="molecule type" value="Genomic_DNA"/>
</dbReference>
<organism evidence="1 2">
    <name type="scientific">Necator americanus</name>
    <name type="common">Human hookworm</name>
    <dbReference type="NCBI Taxonomy" id="51031"/>
    <lineage>
        <taxon>Eukaryota</taxon>
        <taxon>Metazoa</taxon>
        <taxon>Ecdysozoa</taxon>
        <taxon>Nematoda</taxon>
        <taxon>Chromadorea</taxon>
        <taxon>Rhabditida</taxon>
        <taxon>Rhabditina</taxon>
        <taxon>Rhabditomorpha</taxon>
        <taxon>Strongyloidea</taxon>
        <taxon>Ancylostomatidae</taxon>
        <taxon>Bunostominae</taxon>
        <taxon>Necator</taxon>
    </lineage>
</organism>
<keyword evidence="2" id="KW-1185">Reference proteome</keyword>
<reference evidence="1 2" key="1">
    <citation type="submission" date="2023-08" db="EMBL/GenBank/DDBJ databases">
        <title>A Necator americanus chromosomal reference genome.</title>
        <authorList>
            <person name="Ilik V."/>
            <person name="Petrzelkova K.J."/>
            <person name="Pardy F."/>
            <person name="Fuh T."/>
            <person name="Niatou-Singa F.S."/>
            <person name="Gouil Q."/>
            <person name="Baker L."/>
            <person name="Ritchie M.E."/>
            <person name="Jex A.R."/>
            <person name="Gazzola D."/>
            <person name="Li H."/>
            <person name="Toshio Fujiwara R."/>
            <person name="Zhan B."/>
            <person name="Aroian R.V."/>
            <person name="Pafco B."/>
            <person name="Schwarz E.M."/>
        </authorList>
    </citation>
    <scope>NUCLEOTIDE SEQUENCE [LARGE SCALE GENOMIC DNA]</scope>
    <source>
        <strain evidence="1 2">Aroian</strain>
        <tissue evidence="1">Whole animal</tissue>
    </source>
</reference>
<protein>
    <recommendedName>
        <fullName evidence="3">Pecanex-like protein</fullName>
    </recommendedName>
</protein>
<accession>A0ABR1D6X6</accession>
<evidence type="ECO:0008006" key="3">
    <source>
        <dbReference type="Google" id="ProtNLM"/>
    </source>
</evidence>
<gene>
    <name evidence="1" type="primary">Necator_chrIII.g13170</name>
    <name evidence="1" type="ORF">RB195_012403</name>
</gene>
<evidence type="ECO:0000313" key="2">
    <source>
        <dbReference type="Proteomes" id="UP001303046"/>
    </source>
</evidence>
<evidence type="ECO:0000313" key="1">
    <source>
        <dbReference type="EMBL" id="KAK6746267.1"/>
    </source>
</evidence>